<gene>
    <name evidence="1" type="ORF">PoMZ_08040</name>
</gene>
<accession>A0A4P7NGL7</accession>
<dbReference type="EMBL" id="CP034207">
    <property type="protein sequence ID" value="QBZ61094.1"/>
    <property type="molecule type" value="Genomic_DNA"/>
</dbReference>
<dbReference type="Proteomes" id="UP000294847">
    <property type="component" value="Chromosome 4"/>
</dbReference>
<name>A0A4P7NGL7_PYROR</name>
<sequence length="132" mass="15179">MGGTRTGALLARGMSGKIGARHGWPWEPQSAAWKKEIRLHRSNKQGRDYWTLLYLPVPYYLKLPDMRDTMQTNTCIFQDRSCESFRLPPESGNCSADKDLDLGIELDFSRRVQKRRAVRVVDSIPEPSKIQK</sequence>
<dbReference type="AlphaFoldDB" id="A0A4P7NGL7"/>
<evidence type="ECO:0000313" key="1">
    <source>
        <dbReference type="EMBL" id="QBZ61094.1"/>
    </source>
</evidence>
<reference evidence="1 2" key="1">
    <citation type="journal article" date="2019" name="Mol. Biol. Evol.">
        <title>Blast fungal genomes show frequent chromosomal changes, gene gains and losses, and effector gene turnover.</title>
        <authorList>
            <person name="Gomez Luciano L.B."/>
            <person name="Jason Tsai I."/>
            <person name="Chuma I."/>
            <person name="Tosa Y."/>
            <person name="Chen Y.H."/>
            <person name="Li J.Y."/>
            <person name="Li M.Y."/>
            <person name="Jade Lu M.Y."/>
            <person name="Nakayashiki H."/>
            <person name="Li W.H."/>
        </authorList>
    </citation>
    <scope>NUCLEOTIDE SEQUENCE [LARGE SCALE GENOMIC DNA]</scope>
    <source>
        <strain evidence="1">MZ5-1-6</strain>
    </source>
</reference>
<protein>
    <submittedName>
        <fullName evidence="1">Uncharacterized protein</fullName>
    </submittedName>
</protein>
<proteinExistence type="predicted"/>
<evidence type="ECO:0000313" key="2">
    <source>
        <dbReference type="Proteomes" id="UP000294847"/>
    </source>
</evidence>
<organism evidence="1 2">
    <name type="scientific">Pyricularia oryzae</name>
    <name type="common">Rice blast fungus</name>
    <name type="synonym">Magnaporthe oryzae</name>
    <dbReference type="NCBI Taxonomy" id="318829"/>
    <lineage>
        <taxon>Eukaryota</taxon>
        <taxon>Fungi</taxon>
        <taxon>Dikarya</taxon>
        <taxon>Ascomycota</taxon>
        <taxon>Pezizomycotina</taxon>
        <taxon>Sordariomycetes</taxon>
        <taxon>Sordariomycetidae</taxon>
        <taxon>Magnaporthales</taxon>
        <taxon>Pyriculariaceae</taxon>
        <taxon>Pyricularia</taxon>
    </lineage>
</organism>